<keyword evidence="7" id="KW-0067">ATP-binding</keyword>
<evidence type="ECO:0000259" key="19">
    <source>
        <dbReference type="PROSITE" id="PS50110"/>
    </source>
</evidence>
<dbReference type="Pfam" id="PF07494">
    <property type="entry name" value="Reg_prop"/>
    <property type="match status" value="7"/>
</dbReference>
<dbReference type="RefSeq" id="WP_107823164.1">
    <property type="nucleotide sequence ID" value="NZ_OY782574.1"/>
</dbReference>
<keyword evidence="21" id="KW-1185">Reference proteome</keyword>
<evidence type="ECO:0000313" key="20">
    <source>
        <dbReference type="EMBL" id="PTN07632.1"/>
    </source>
</evidence>
<evidence type="ECO:0000256" key="14">
    <source>
        <dbReference type="SAM" id="MobiDB-lite"/>
    </source>
</evidence>
<dbReference type="EC" id="2.7.13.3" evidence="2"/>
<dbReference type="InterPro" id="IPR036097">
    <property type="entry name" value="HisK_dim/P_sf"/>
</dbReference>
<keyword evidence="16" id="KW-0732">Signal</keyword>
<dbReference type="PRINTS" id="PR00344">
    <property type="entry name" value="BCTRLSENSOR"/>
</dbReference>
<proteinExistence type="predicted"/>
<dbReference type="Gene3D" id="1.10.287.130">
    <property type="match status" value="1"/>
</dbReference>
<dbReference type="PROSITE" id="PS50109">
    <property type="entry name" value="HIS_KIN"/>
    <property type="match status" value="1"/>
</dbReference>
<dbReference type="InterPro" id="IPR018062">
    <property type="entry name" value="HTH_AraC-typ_CS"/>
</dbReference>
<evidence type="ECO:0000256" key="13">
    <source>
        <dbReference type="SAM" id="Coils"/>
    </source>
</evidence>
<comment type="catalytic activity">
    <reaction evidence="1">
        <text>ATP + protein L-histidine = ADP + protein N-phospho-L-histidine.</text>
        <dbReference type="EC" id="2.7.13.3"/>
    </reaction>
</comment>
<dbReference type="InterPro" id="IPR003661">
    <property type="entry name" value="HisK_dim/P_dom"/>
</dbReference>
<feature type="modified residue" description="4-aspartylphosphate" evidence="12">
    <location>
        <position position="1251"/>
    </location>
</feature>
<evidence type="ECO:0000256" key="1">
    <source>
        <dbReference type="ARBA" id="ARBA00000085"/>
    </source>
</evidence>
<comment type="caution">
    <text evidence="20">The sequence shown here is derived from an EMBL/GenBank/DDBJ whole genome shotgun (WGS) entry which is preliminary data.</text>
</comment>
<accession>A0A2T5BZE9</accession>
<dbReference type="Gene3D" id="3.40.50.2300">
    <property type="match status" value="1"/>
</dbReference>
<feature type="domain" description="Histidine kinase" evidence="18">
    <location>
        <begin position="925"/>
        <end position="1151"/>
    </location>
</feature>
<dbReference type="SMART" id="SM00342">
    <property type="entry name" value="HTH_ARAC"/>
    <property type="match status" value="1"/>
</dbReference>
<dbReference type="FunFam" id="3.40.50.2300:FF:000138">
    <property type="entry name" value="Two-component system sensor histidine kinase/response regulator"/>
    <property type="match status" value="1"/>
</dbReference>
<dbReference type="PROSITE" id="PS01124">
    <property type="entry name" value="HTH_ARAC_FAMILY_2"/>
    <property type="match status" value="1"/>
</dbReference>
<dbReference type="Gene3D" id="2.60.40.10">
    <property type="entry name" value="Immunoglobulins"/>
    <property type="match status" value="1"/>
</dbReference>
<dbReference type="InterPro" id="IPR001789">
    <property type="entry name" value="Sig_transdc_resp-reg_receiver"/>
</dbReference>
<dbReference type="InterPro" id="IPR018060">
    <property type="entry name" value="HTH_AraC"/>
</dbReference>
<dbReference type="Gene3D" id="3.30.565.10">
    <property type="entry name" value="Histidine kinase-like ATPase, C-terminal domain"/>
    <property type="match status" value="1"/>
</dbReference>
<evidence type="ECO:0000256" key="4">
    <source>
        <dbReference type="ARBA" id="ARBA00022679"/>
    </source>
</evidence>
<dbReference type="Pfam" id="PF00512">
    <property type="entry name" value="HisKA"/>
    <property type="match status" value="1"/>
</dbReference>
<evidence type="ECO:0000256" key="7">
    <source>
        <dbReference type="ARBA" id="ARBA00022840"/>
    </source>
</evidence>
<dbReference type="InterPro" id="IPR003594">
    <property type="entry name" value="HATPase_dom"/>
</dbReference>
<keyword evidence="15" id="KW-0812">Transmembrane</keyword>
<dbReference type="GO" id="GO:0003700">
    <property type="term" value="F:DNA-binding transcription factor activity"/>
    <property type="evidence" value="ECO:0007669"/>
    <property type="project" value="InterPro"/>
</dbReference>
<evidence type="ECO:0000256" key="8">
    <source>
        <dbReference type="ARBA" id="ARBA00023012"/>
    </source>
</evidence>
<dbReference type="Pfam" id="PF02518">
    <property type="entry name" value="HATPase_c"/>
    <property type="match status" value="1"/>
</dbReference>
<feature type="region of interest" description="Disordered" evidence="14">
    <location>
        <begin position="1181"/>
        <end position="1201"/>
    </location>
</feature>
<dbReference type="InterPro" id="IPR005467">
    <property type="entry name" value="His_kinase_dom"/>
</dbReference>
<feature type="transmembrane region" description="Helical" evidence="15">
    <location>
        <begin position="813"/>
        <end position="833"/>
    </location>
</feature>
<dbReference type="Proteomes" id="UP000243525">
    <property type="component" value="Unassembled WGS sequence"/>
</dbReference>
<evidence type="ECO:0000259" key="18">
    <source>
        <dbReference type="PROSITE" id="PS50109"/>
    </source>
</evidence>
<dbReference type="PROSITE" id="PS00041">
    <property type="entry name" value="HTH_ARAC_FAMILY_1"/>
    <property type="match status" value="1"/>
</dbReference>
<dbReference type="InterPro" id="IPR036890">
    <property type="entry name" value="HATPase_C_sf"/>
</dbReference>
<dbReference type="InterPro" id="IPR013783">
    <property type="entry name" value="Ig-like_fold"/>
</dbReference>
<evidence type="ECO:0000256" key="16">
    <source>
        <dbReference type="SAM" id="SignalP"/>
    </source>
</evidence>
<protein>
    <recommendedName>
        <fullName evidence="2">histidine kinase</fullName>
        <ecNumber evidence="2">2.7.13.3</ecNumber>
    </recommendedName>
</protein>
<reference evidence="20 21" key="1">
    <citation type="submission" date="2018-04" db="EMBL/GenBank/DDBJ databases">
        <title>Genomic Encyclopedia of Archaeal and Bacterial Type Strains, Phase II (KMG-II): from individual species to whole genera.</title>
        <authorList>
            <person name="Goeker M."/>
        </authorList>
    </citation>
    <scope>NUCLEOTIDE SEQUENCE [LARGE SCALE GENOMIC DNA]</scope>
    <source>
        <strain evidence="20 21">DSM 28823</strain>
    </source>
</reference>
<dbReference type="CDD" id="cd17574">
    <property type="entry name" value="REC_OmpR"/>
    <property type="match status" value="1"/>
</dbReference>
<dbReference type="SMART" id="SM00448">
    <property type="entry name" value="REC"/>
    <property type="match status" value="1"/>
</dbReference>
<dbReference type="Pfam" id="PF12833">
    <property type="entry name" value="HTH_18"/>
    <property type="match status" value="1"/>
</dbReference>
<dbReference type="InterPro" id="IPR009057">
    <property type="entry name" value="Homeodomain-like_sf"/>
</dbReference>
<keyword evidence="9" id="KW-0805">Transcription regulation</keyword>
<gene>
    <name evidence="20" type="ORF">C8N47_11575</name>
</gene>
<keyword evidence="15" id="KW-0472">Membrane</keyword>
<feature type="domain" description="HTH araC/xylS-type" evidence="17">
    <location>
        <begin position="1350"/>
        <end position="1449"/>
    </location>
</feature>
<evidence type="ECO:0000256" key="5">
    <source>
        <dbReference type="ARBA" id="ARBA00022741"/>
    </source>
</evidence>
<dbReference type="CDD" id="cd00082">
    <property type="entry name" value="HisKA"/>
    <property type="match status" value="1"/>
</dbReference>
<feature type="compositionally biased region" description="Acidic residues" evidence="14">
    <location>
        <begin position="1185"/>
        <end position="1195"/>
    </location>
</feature>
<dbReference type="PANTHER" id="PTHR43547">
    <property type="entry name" value="TWO-COMPONENT HISTIDINE KINASE"/>
    <property type="match status" value="1"/>
</dbReference>
<evidence type="ECO:0000256" key="3">
    <source>
        <dbReference type="ARBA" id="ARBA00022553"/>
    </source>
</evidence>
<keyword evidence="4" id="KW-0808">Transferase</keyword>
<keyword evidence="6 20" id="KW-0418">Kinase</keyword>
<dbReference type="Pfam" id="PF00072">
    <property type="entry name" value="Response_reg"/>
    <property type="match status" value="1"/>
</dbReference>
<evidence type="ECO:0000256" key="6">
    <source>
        <dbReference type="ARBA" id="ARBA00022777"/>
    </source>
</evidence>
<organism evidence="20 21">
    <name type="scientific">Mangrovibacterium marinum</name>
    <dbReference type="NCBI Taxonomy" id="1639118"/>
    <lineage>
        <taxon>Bacteria</taxon>
        <taxon>Pseudomonadati</taxon>
        <taxon>Bacteroidota</taxon>
        <taxon>Bacteroidia</taxon>
        <taxon>Marinilabiliales</taxon>
        <taxon>Prolixibacteraceae</taxon>
        <taxon>Mangrovibacterium</taxon>
    </lineage>
</organism>
<dbReference type="FunFam" id="1.10.287.130:FF:000045">
    <property type="entry name" value="Two-component system sensor histidine kinase/response regulator"/>
    <property type="match status" value="1"/>
</dbReference>
<dbReference type="Gene3D" id="2.130.10.10">
    <property type="entry name" value="YVTN repeat-like/Quinoprotein amine dehydrogenase"/>
    <property type="match status" value="3"/>
</dbReference>
<dbReference type="InterPro" id="IPR011110">
    <property type="entry name" value="Reg_prop"/>
</dbReference>
<keyword evidence="5" id="KW-0547">Nucleotide-binding</keyword>
<evidence type="ECO:0000256" key="9">
    <source>
        <dbReference type="ARBA" id="ARBA00023015"/>
    </source>
</evidence>
<evidence type="ECO:0000256" key="12">
    <source>
        <dbReference type="PROSITE-ProRule" id="PRU00169"/>
    </source>
</evidence>
<feature type="signal peptide" evidence="16">
    <location>
        <begin position="1"/>
        <end position="23"/>
    </location>
</feature>
<dbReference type="GO" id="GO:0005524">
    <property type="term" value="F:ATP binding"/>
    <property type="evidence" value="ECO:0007669"/>
    <property type="project" value="UniProtKB-KW"/>
</dbReference>
<dbReference type="FunFam" id="3.30.565.10:FF:000037">
    <property type="entry name" value="Hybrid sensor histidine kinase/response regulator"/>
    <property type="match status" value="1"/>
</dbReference>
<dbReference type="EMBL" id="QAAD01000015">
    <property type="protein sequence ID" value="PTN07632.1"/>
    <property type="molecule type" value="Genomic_DNA"/>
</dbReference>
<sequence length="1450" mass="163795">MKATYAKLFLLLSILFCSQFGFAYSTLRQQDQIRFQYYTSDDGLAQNTVDCILRDSRGFMWFGTWNGLCRFDGYSFVTYRQESEPEGLPNNFIYSLCNDSDGNIWVGTRCGLTHYIFNEERFDVPDVIDSVFAALAVNDLKLDSKGNLWVATEDAGLWCVAFDRGGEARRVENILPARTINRLYVAGDLLFVGSEAGLEVLDLTNKQAVNDYSRLQQLVQELDVRAIFADSKGNLWIGTGLGLYMQSKNGDSVAEFYHNPDDPYSLNHLAVSSIVEDASHTVIVGTLGGLNYYQPEVGGFVHLRNGNLENERLNNPFVNSMAADEDGNVWVGTDKGGINHYNIFQKPFFALVHDPANANSLSLNTVNSILKEDEVLWVGTAGGGLNRISANNTRVERLSLSPLNASSSVDNFVSSIFRDSRGDLWLGTWGGGLKRLVSFRSQQLESFVPQADDPHSIESGFVSSVCEMSPGVLLVGTESGLDIFDVDSRHFKHVDLKTGRGEAMEIGCMLLDQQRNLWLGTRNGLFRFRQQDLEQFDQLERIPYDLYLNDPSDSSSLAGNYVISLLQSSDGTIWGGTYGNGICAFVNGADGNIQFENYNQSNGLCNNVAYALAEDPAGNIWISTDKGLSKFNPAEEHFQNFFVKDGLLSDQFYWGASCADHEGNLYFGSIAGLNYFNAAEIERYSPTRKAVLTAFSVFNKPVEIGKKYHSQQILSGTISQTDRVRLSHKDAVISIEFAALDYFLPEKIAYQYKLEGVDKNWIQVPATRRFANYTNLVGGNYIFKVRASNSDGVWSDQCAELRITVHPPFYKTIWFQLFAILLLVVAVIAYIRYRTRFLEMQKRKLEALVHQRTQQIEAQKEKLEQQAFRLQRTNYQLEERQRLIEGQKLELEQQNAQIALQRDELIELNEKVKLVNQLRLRFFTNISHEFRTPLTLIIDPIEHLMKKLKGDKNALGTLKIVNRNAQRLLHLINQLLYFRRIENGKLDLRVCMGELNSFLYQVYESFVDLAQHQHIDYQFSAAEAPAESWFDAEKLENVFYNLLSNAFKYTPERGRISMRISYVTQSIDSGADQPLLCVEIHDSGVGIKEEDMPFIFERFYQVSSEKHSKLKSSGIGLALTLELVQALHGKLEVESTAGKGSCFKVLLPYTADAFDEQELDHSVVPAEVNLRGRIDVLLESVSQPDEAEQPDDEGPEDSKSKPLVLIVEDNFDLRSFLVQTLRSDYRVIGAENGKEGLSAAKKYSPELIISDVMMPEMDGIELCSRLKKDIQTSHIPVILLTARNMVENWIEGLETGADDYIPKPFNLQVLQARMTNLIEGRLRLKKMFSNPAEVMPGQGTTNPVDEEFMARVYEVLAKSYSNPDFSASQFASEMFMSRSLLYKKIRAITDLNITDFINSYKLKKAVSLIKEGKLPIADVAFKAGFNDPKYFSRIFKKFYGMTPTEFAAKD</sequence>
<evidence type="ECO:0000313" key="21">
    <source>
        <dbReference type="Proteomes" id="UP000243525"/>
    </source>
</evidence>
<dbReference type="InterPro" id="IPR011123">
    <property type="entry name" value="Y_Y_Y"/>
</dbReference>
<evidence type="ECO:0000256" key="10">
    <source>
        <dbReference type="ARBA" id="ARBA00023125"/>
    </source>
</evidence>
<dbReference type="SUPFAM" id="SSF63829">
    <property type="entry name" value="Calcium-dependent phosphotriesterase"/>
    <property type="match status" value="3"/>
</dbReference>
<dbReference type="InterPro" id="IPR015943">
    <property type="entry name" value="WD40/YVTN_repeat-like_dom_sf"/>
</dbReference>
<dbReference type="PROSITE" id="PS50110">
    <property type="entry name" value="RESPONSE_REGULATORY"/>
    <property type="match status" value="1"/>
</dbReference>
<evidence type="ECO:0000259" key="17">
    <source>
        <dbReference type="PROSITE" id="PS01124"/>
    </source>
</evidence>
<dbReference type="InterPro" id="IPR011006">
    <property type="entry name" value="CheY-like_superfamily"/>
</dbReference>
<keyword evidence="15" id="KW-1133">Transmembrane helix</keyword>
<dbReference type="GO" id="GO:0043565">
    <property type="term" value="F:sequence-specific DNA binding"/>
    <property type="evidence" value="ECO:0007669"/>
    <property type="project" value="InterPro"/>
</dbReference>
<dbReference type="FunFam" id="2.60.40.10:FF:000791">
    <property type="entry name" value="Two-component system sensor histidine kinase/response regulator"/>
    <property type="match status" value="1"/>
</dbReference>
<evidence type="ECO:0000256" key="11">
    <source>
        <dbReference type="ARBA" id="ARBA00023163"/>
    </source>
</evidence>
<dbReference type="SUPFAM" id="SSF46689">
    <property type="entry name" value="Homeodomain-like"/>
    <property type="match status" value="1"/>
</dbReference>
<dbReference type="SUPFAM" id="SSF52172">
    <property type="entry name" value="CheY-like"/>
    <property type="match status" value="1"/>
</dbReference>
<dbReference type="PANTHER" id="PTHR43547:SF2">
    <property type="entry name" value="HYBRID SIGNAL TRANSDUCTION HISTIDINE KINASE C"/>
    <property type="match status" value="1"/>
</dbReference>
<evidence type="ECO:0000256" key="15">
    <source>
        <dbReference type="SAM" id="Phobius"/>
    </source>
</evidence>
<keyword evidence="8" id="KW-0902">Two-component regulatory system</keyword>
<feature type="domain" description="Response regulatory" evidence="19">
    <location>
        <begin position="1203"/>
        <end position="1318"/>
    </location>
</feature>
<keyword evidence="10" id="KW-0238">DNA-binding</keyword>
<keyword evidence="3 12" id="KW-0597">Phosphoprotein</keyword>
<dbReference type="CDD" id="cd00075">
    <property type="entry name" value="HATPase"/>
    <property type="match status" value="1"/>
</dbReference>
<dbReference type="SUPFAM" id="SSF47384">
    <property type="entry name" value="Homodimeric domain of signal transducing histidine kinase"/>
    <property type="match status" value="1"/>
</dbReference>
<dbReference type="Gene3D" id="1.10.10.60">
    <property type="entry name" value="Homeodomain-like"/>
    <property type="match status" value="1"/>
</dbReference>
<dbReference type="SMART" id="SM00388">
    <property type="entry name" value="HisKA"/>
    <property type="match status" value="1"/>
</dbReference>
<dbReference type="OrthoDB" id="681130at2"/>
<dbReference type="SMART" id="SM00387">
    <property type="entry name" value="HATPase_c"/>
    <property type="match status" value="1"/>
</dbReference>
<dbReference type="InterPro" id="IPR004358">
    <property type="entry name" value="Sig_transdc_His_kin-like_C"/>
</dbReference>
<dbReference type="SUPFAM" id="SSF55874">
    <property type="entry name" value="ATPase domain of HSP90 chaperone/DNA topoisomerase II/histidine kinase"/>
    <property type="match status" value="1"/>
</dbReference>
<keyword evidence="13" id="KW-0175">Coiled coil</keyword>
<dbReference type="Pfam" id="PF07495">
    <property type="entry name" value="Y_Y_Y"/>
    <property type="match status" value="1"/>
</dbReference>
<feature type="chain" id="PRO_5015538989" description="histidine kinase" evidence="16">
    <location>
        <begin position="24"/>
        <end position="1450"/>
    </location>
</feature>
<dbReference type="GO" id="GO:0000155">
    <property type="term" value="F:phosphorelay sensor kinase activity"/>
    <property type="evidence" value="ECO:0007669"/>
    <property type="project" value="InterPro"/>
</dbReference>
<keyword evidence="11" id="KW-0804">Transcription</keyword>
<evidence type="ECO:0000256" key="2">
    <source>
        <dbReference type="ARBA" id="ARBA00012438"/>
    </source>
</evidence>
<feature type="coiled-coil region" evidence="13">
    <location>
        <begin position="842"/>
        <end position="911"/>
    </location>
</feature>
<name>A0A2T5BZE9_9BACT</name>